<dbReference type="EMBL" id="AOFM01000019">
    <property type="protein sequence ID" value="EME72224.1"/>
    <property type="molecule type" value="Genomic_DNA"/>
</dbReference>
<reference evidence="1 2" key="1">
    <citation type="journal article" date="2013" name="Genome Announc.">
        <title>Draft Whole-Genome Sequence of Bacillus sonorensis Strain L12, a Source of Nonribosomal Lipopeptides.</title>
        <authorList>
            <person name="Adimpong D.B."/>
            <person name="Sorensen K.I."/>
            <person name="Nielsen D.S."/>
            <person name="Thorsen L."/>
            <person name="Rasmussen T.B."/>
            <person name="Derkx P.M."/>
            <person name="Jespersen L."/>
        </authorList>
    </citation>
    <scope>NUCLEOTIDE SEQUENCE [LARGE SCALE GENOMIC DNA]</scope>
    <source>
        <strain evidence="1 2">L12</strain>
    </source>
</reference>
<dbReference type="STRING" id="1274524.BSONL12_23040"/>
<dbReference type="OrthoDB" id="2892336at2"/>
<accession>M5NYC3</accession>
<dbReference type="Proteomes" id="UP000011907">
    <property type="component" value="Unassembled WGS sequence"/>
</dbReference>
<evidence type="ECO:0000313" key="1">
    <source>
        <dbReference type="EMBL" id="EME72224.1"/>
    </source>
</evidence>
<organism evidence="1 2">
    <name type="scientific">Bacillus sonorensis L12</name>
    <dbReference type="NCBI Taxonomy" id="1274524"/>
    <lineage>
        <taxon>Bacteria</taxon>
        <taxon>Bacillati</taxon>
        <taxon>Bacillota</taxon>
        <taxon>Bacilli</taxon>
        <taxon>Bacillales</taxon>
        <taxon>Bacillaceae</taxon>
        <taxon>Bacillus</taxon>
    </lineage>
</organism>
<name>M5NYC3_9BACI</name>
<protein>
    <submittedName>
        <fullName evidence="1">Uncharacterized protein</fullName>
    </submittedName>
</protein>
<dbReference type="PATRIC" id="fig|1274524.3.peg.4936"/>
<dbReference type="AlphaFoldDB" id="M5NYC3"/>
<evidence type="ECO:0000313" key="2">
    <source>
        <dbReference type="Proteomes" id="UP000011907"/>
    </source>
</evidence>
<sequence length="114" mass="13169">MDKKYGLYCLGSLVNTYDDAIEAHNDAVFAQEESGVPHEVKEIKETTNLNHFKFKLSEKIQSKSDADFSRVVFEAKRRGNADLYDVTNNMYDEAFIYTKSNVDEYIKNGDWILI</sequence>
<proteinExistence type="predicted"/>
<gene>
    <name evidence="1" type="ORF">BSONL12_23040</name>
</gene>
<comment type="caution">
    <text evidence="1">The sequence shown here is derived from an EMBL/GenBank/DDBJ whole genome shotgun (WGS) entry which is preliminary data.</text>
</comment>